<feature type="domain" description="AAA+ ATPase" evidence="2">
    <location>
        <begin position="226"/>
        <end position="380"/>
    </location>
</feature>
<dbReference type="GO" id="GO:0016887">
    <property type="term" value="F:ATP hydrolysis activity"/>
    <property type="evidence" value="ECO:0007669"/>
    <property type="project" value="InterPro"/>
</dbReference>
<dbReference type="PANTHER" id="PTHR30486:SF15">
    <property type="entry name" value="TYPE II_IV SECRETION SYSTEM ATPASE"/>
    <property type="match status" value="1"/>
</dbReference>
<dbReference type="STRING" id="46223.SAMN05421852_10863"/>
<dbReference type="InterPro" id="IPR050921">
    <property type="entry name" value="T4SS_GSP_E_ATPase"/>
</dbReference>
<dbReference type="CDD" id="cd01130">
    <property type="entry name" value="VirB11-like_ATPase"/>
    <property type="match status" value="1"/>
</dbReference>
<dbReference type="Pfam" id="PF00437">
    <property type="entry name" value="T2SSE"/>
    <property type="match status" value="1"/>
</dbReference>
<evidence type="ECO:0000313" key="3">
    <source>
        <dbReference type="EMBL" id="SFJ36466.1"/>
    </source>
</evidence>
<evidence type="ECO:0000256" key="1">
    <source>
        <dbReference type="ARBA" id="ARBA00006611"/>
    </source>
</evidence>
<dbReference type="SUPFAM" id="SSF52540">
    <property type="entry name" value="P-loop containing nucleoside triphosphate hydrolases"/>
    <property type="match status" value="1"/>
</dbReference>
<dbReference type="InterPro" id="IPR003593">
    <property type="entry name" value="AAA+_ATPase"/>
</dbReference>
<dbReference type="AlphaFoldDB" id="A0A1I3QTM6"/>
<organism evidence="3 4">
    <name type="scientific">Thermoflavimicrobium dichotomicum</name>
    <dbReference type="NCBI Taxonomy" id="46223"/>
    <lineage>
        <taxon>Bacteria</taxon>
        <taxon>Bacillati</taxon>
        <taxon>Bacillota</taxon>
        <taxon>Bacilli</taxon>
        <taxon>Bacillales</taxon>
        <taxon>Thermoactinomycetaceae</taxon>
        <taxon>Thermoflavimicrobium</taxon>
    </lineage>
</organism>
<dbReference type="Gene3D" id="3.30.450.380">
    <property type="match status" value="1"/>
</dbReference>
<comment type="similarity">
    <text evidence="1">Belongs to the GSP E family.</text>
</comment>
<gene>
    <name evidence="3" type="ORF">SAMN05421852_10863</name>
</gene>
<dbReference type="Proteomes" id="UP000199545">
    <property type="component" value="Unassembled WGS sequence"/>
</dbReference>
<sequence>MGVDPMGFFSNERRRKKKWLDAPTQKRSLVGEYYLQEWVNHFKSRILRETDLEQLTRMPVVEQRLTLNRLIHRYLSEEQLIISSGDREQLINQIIDESVGFGPLEPLLKDETITEIIVNGPFEVYCESNGKLSLTDIQFRDEEALRHVIERIVAPIGRRIDVSSPMVDARLPDGSRVNVVIPPISLKGPLLTIRKFRKEPIRLEELVSFGSLTQTMAEFLIALIRGKQNLVISGGTGSGKTTLLNALACYIPEYERIVTIEDMAELRIPHPHVAAMEARPPNVEGKGEITIRQLVRNALRMRPDRMIIGEVRGAEAFDMLQAMNTGHEGSLTTIHANSPDDALDRLEAMVMMSDVLLPAHMIRSYLAGAIDIIIQVSRMKDGRRRMLAISELIRQEDGTIQVKDIFRFVQTGITDEEGVQGDFIRTEYVPKCLNRLKAYGEDVTSLMRRGNQC</sequence>
<protein>
    <submittedName>
        <fullName evidence="3">Pilus assembly protein CpaF</fullName>
    </submittedName>
</protein>
<name>A0A1I3QTM6_9BACL</name>
<dbReference type="EMBL" id="FORR01000008">
    <property type="protein sequence ID" value="SFJ36466.1"/>
    <property type="molecule type" value="Genomic_DNA"/>
</dbReference>
<dbReference type="Gene3D" id="3.40.50.300">
    <property type="entry name" value="P-loop containing nucleotide triphosphate hydrolases"/>
    <property type="match status" value="1"/>
</dbReference>
<keyword evidence="4" id="KW-1185">Reference proteome</keyword>
<dbReference type="SMART" id="SM00382">
    <property type="entry name" value="AAA"/>
    <property type="match status" value="1"/>
</dbReference>
<reference evidence="3 4" key="1">
    <citation type="submission" date="2016-10" db="EMBL/GenBank/DDBJ databases">
        <authorList>
            <person name="de Groot N.N."/>
        </authorList>
    </citation>
    <scope>NUCLEOTIDE SEQUENCE [LARGE SCALE GENOMIC DNA]</scope>
    <source>
        <strain evidence="3 4">DSM 44778</strain>
    </source>
</reference>
<evidence type="ECO:0000259" key="2">
    <source>
        <dbReference type="SMART" id="SM00382"/>
    </source>
</evidence>
<dbReference type="InterPro" id="IPR001482">
    <property type="entry name" value="T2SS/T4SS_dom"/>
</dbReference>
<evidence type="ECO:0000313" key="4">
    <source>
        <dbReference type="Proteomes" id="UP000199545"/>
    </source>
</evidence>
<dbReference type="PANTHER" id="PTHR30486">
    <property type="entry name" value="TWITCHING MOTILITY PROTEIN PILT"/>
    <property type="match status" value="1"/>
</dbReference>
<proteinExistence type="inferred from homology"/>
<accession>A0A1I3QTM6</accession>
<dbReference type="InterPro" id="IPR027417">
    <property type="entry name" value="P-loop_NTPase"/>
</dbReference>